<comment type="caution">
    <text evidence="7">The sequence shown here is derived from an EMBL/GenBank/DDBJ whole genome shotgun (WGS) entry which is preliminary data.</text>
</comment>
<dbReference type="GO" id="GO:0005524">
    <property type="term" value="F:ATP binding"/>
    <property type="evidence" value="ECO:0007669"/>
    <property type="project" value="UniProtKB-KW"/>
</dbReference>
<dbReference type="GO" id="GO:0004386">
    <property type="term" value="F:helicase activity"/>
    <property type="evidence" value="ECO:0007669"/>
    <property type="project" value="UniProtKB-KW"/>
</dbReference>
<evidence type="ECO:0000256" key="2">
    <source>
        <dbReference type="ARBA" id="ARBA00022801"/>
    </source>
</evidence>
<dbReference type="GO" id="GO:0016787">
    <property type="term" value="F:hydrolase activity"/>
    <property type="evidence" value="ECO:0007669"/>
    <property type="project" value="UniProtKB-KW"/>
</dbReference>
<dbReference type="CDD" id="cd18011">
    <property type="entry name" value="DEXDc_RapA"/>
    <property type="match status" value="1"/>
</dbReference>
<dbReference type="InterPro" id="IPR014001">
    <property type="entry name" value="Helicase_ATP-bd"/>
</dbReference>
<dbReference type="CDD" id="cd18793">
    <property type="entry name" value="SF2_C_SNF"/>
    <property type="match status" value="1"/>
</dbReference>
<dbReference type="PROSITE" id="PS51192">
    <property type="entry name" value="HELICASE_ATP_BIND_1"/>
    <property type="match status" value="1"/>
</dbReference>
<keyword evidence="1" id="KW-0547">Nucleotide-binding</keyword>
<evidence type="ECO:0000313" key="8">
    <source>
        <dbReference type="Proteomes" id="UP000320338"/>
    </source>
</evidence>
<keyword evidence="4" id="KW-0067">ATP-binding</keyword>
<protein>
    <submittedName>
        <fullName evidence="7">Uncharacterized protein</fullName>
    </submittedName>
</protein>
<accession>A0A4Y3WXQ1</accession>
<dbReference type="EMBL" id="BJNG01000065">
    <property type="protein sequence ID" value="GEC22900.1"/>
    <property type="molecule type" value="Genomic_DNA"/>
</dbReference>
<dbReference type="AlphaFoldDB" id="A0A4Y3WXQ1"/>
<evidence type="ECO:0000256" key="4">
    <source>
        <dbReference type="ARBA" id="ARBA00022840"/>
    </source>
</evidence>
<dbReference type="Gene3D" id="3.40.50.300">
    <property type="entry name" value="P-loop containing nucleotide triphosphate hydrolases"/>
    <property type="match status" value="1"/>
</dbReference>
<reference evidence="7 8" key="1">
    <citation type="submission" date="2019-06" db="EMBL/GenBank/DDBJ databases">
        <title>Whole genome shotgun sequence of Pseudonocardia hydrocarbonoxydans NBRC 14498.</title>
        <authorList>
            <person name="Hosoyama A."/>
            <person name="Uohara A."/>
            <person name="Ohji S."/>
            <person name="Ichikawa N."/>
        </authorList>
    </citation>
    <scope>NUCLEOTIDE SEQUENCE [LARGE SCALE GENOMIC DNA]</scope>
    <source>
        <strain evidence="7 8">NBRC 14498</strain>
    </source>
</reference>
<proteinExistence type="predicted"/>
<evidence type="ECO:0000259" key="6">
    <source>
        <dbReference type="PROSITE" id="PS51194"/>
    </source>
</evidence>
<dbReference type="Pfam" id="PF00176">
    <property type="entry name" value="SNF2-rel_dom"/>
    <property type="match status" value="1"/>
</dbReference>
<dbReference type="Pfam" id="PF00271">
    <property type="entry name" value="Helicase_C"/>
    <property type="match status" value="1"/>
</dbReference>
<dbReference type="SUPFAM" id="SSF52540">
    <property type="entry name" value="P-loop containing nucleoside triphosphate hydrolases"/>
    <property type="match status" value="2"/>
</dbReference>
<dbReference type="InterPro" id="IPR038718">
    <property type="entry name" value="SNF2-like_sf"/>
</dbReference>
<organism evidence="7 8">
    <name type="scientific">Pseudonocardia hydrocarbonoxydans</name>
    <dbReference type="NCBI Taxonomy" id="76726"/>
    <lineage>
        <taxon>Bacteria</taxon>
        <taxon>Bacillati</taxon>
        <taxon>Actinomycetota</taxon>
        <taxon>Actinomycetes</taxon>
        <taxon>Pseudonocardiales</taxon>
        <taxon>Pseudonocardiaceae</taxon>
        <taxon>Pseudonocardia</taxon>
    </lineage>
</organism>
<feature type="domain" description="Helicase C-terminal" evidence="6">
    <location>
        <begin position="613"/>
        <end position="766"/>
    </location>
</feature>
<evidence type="ECO:0000259" key="5">
    <source>
        <dbReference type="PROSITE" id="PS51192"/>
    </source>
</evidence>
<evidence type="ECO:0000313" key="7">
    <source>
        <dbReference type="EMBL" id="GEC22900.1"/>
    </source>
</evidence>
<dbReference type="InterPro" id="IPR027417">
    <property type="entry name" value="P-loop_NTPase"/>
</dbReference>
<feature type="domain" description="Helicase ATP-binding" evidence="5">
    <location>
        <begin position="229"/>
        <end position="398"/>
    </location>
</feature>
<dbReference type="PROSITE" id="PS51194">
    <property type="entry name" value="HELICASE_CTER"/>
    <property type="match status" value="1"/>
</dbReference>
<dbReference type="Gene3D" id="3.40.50.10810">
    <property type="entry name" value="Tandem AAA-ATPase domain"/>
    <property type="match status" value="1"/>
</dbReference>
<dbReference type="Proteomes" id="UP000320338">
    <property type="component" value="Unassembled WGS sequence"/>
</dbReference>
<dbReference type="InterPro" id="IPR049730">
    <property type="entry name" value="SNF2/RAD54-like_C"/>
</dbReference>
<evidence type="ECO:0000256" key="3">
    <source>
        <dbReference type="ARBA" id="ARBA00022806"/>
    </source>
</evidence>
<dbReference type="InterPro" id="IPR000330">
    <property type="entry name" value="SNF2_N"/>
</dbReference>
<dbReference type="InterPro" id="IPR057342">
    <property type="entry name" value="DEXDc_RapA"/>
</dbReference>
<keyword evidence="8" id="KW-1185">Reference proteome</keyword>
<name>A0A4Y3WXQ1_9PSEU</name>
<dbReference type="PANTHER" id="PTHR45766">
    <property type="entry name" value="DNA ANNEALING HELICASE AND ENDONUCLEASE ZRANB3 FAMILY MEMBER"/>
    <property type="match status" value="1"/>
</dbReference>
<dbReference type="RefSeq" id="WP_170183988.1">
    <property type="nucleotide sequence ID" value="NZ_BAAARZ010000104.1"/>
</dbReference>
<dbReference type="PANTHER" id="PTHR45766:SF6">
    <property type="entry name" value="SWI_SNF-RELATED MATRIX-ASSOCIATED ACTIN-DEPENDENT REGULATOR OF CHROMATIN SUBFAMILY A-LIKE PROTEIN 1"/>
    <property type="match status" value="1"/>
</dbReference>
<dbReference type="SMART" id="SM00487">
    <property type="entry name" value="DEXDc"/>
    <property type="match status" value="1"/>
</dbReference>
<dbReference type="InterPro" id="IPR001650">
    <property type="entry name" value="Helicase_C-like"/>
</dbReference>
<dbReference type="SMART" id="SM00490">
    <property type="entry name" value="HELICc"/>
    <property type="match status" value="1"/>
</dbReference>
<keyword evidence="3" id="KW-0347">Helicase</keyword>
<evidence type="ECO:0000256" key="1">
    <source>
        <dbReference type="ARBA" id="ARBA00022741"/>
    </source>
</evidence>
<keyword evidence="2" id="KW-0378">Hydrolase</keyword>
<gene>
    <name evidence="7" type="ORF">PHY01_51830</name>
</gene>
<sequence length="1118" mass="124780">MGRFVRSAEQVARTFGYHPLPTGLTELLATMRFDRLLVVGGAIPDVVASVGQLRTSAEAELPMGLYWFSGVDSTIVMVVNAGVGSGDSAIVDVDALTEDSPLAAAYDWAESLWDDGSVVAAPRFGVGQPVVTRAGGRDAEVRSRKFVAGTWRYELRLDNRSQFLTESALDEAPEYGGPAEWILGPASTIDRFGATLTRGKLAASLTDTIFSFRATRTVFRPYQFKPVLRLLRTGAARILIADEVGLGKTIEAGLIWTELEARRAADRVLVIAPSSLVSKWRDEMEQRFDFMLGELDTKALDQFLDRHQKGKLPNRFAYVTSLERLRSWKGLEEFDEDPPQLDLIVVDEAHQMRNVETKSYDLGMRLNDWADARVFLTATPVNLGYSDLANMLELLAPEDFDDPGILELRLEPNAVLFRVERLLLDRGAAGADRLAVLDELKTMKFGAALMSRPDYPVLREIIGRDVLQPADVVEARRYLADLNALSSAITRTRKAEIDENKALREPHREEVVWSQAERVFYDQYLQWCIRRAEDVGMPLHFAMQMPLRLASACLPAARDVVVGQADAWAAVQDEDDPSPPTTARSSVPPHRELMAAAHRVPDGVDSKFDRLLTIVEGFLRQRKQILLFTFSRPTLAYLRRRLAPHARVAVLHGGVPREERREVMAAFRRGAFDMLLANRVASEGLDFEFCSAVVNYDLPWNPMEVEQRIGRIDRIGQREQKIHVVNFVNDYTIDEKILTRVLERIGVFENAIGALEPIIQSELSSLQKAVYSFELNADQKLAKADQFVTAVEAKKAEAEKLAGAAADLLVSNDVDVTGLERELVRGGRYVGQRELAHLLHDWAATANAPGIATIDDVRVTLRGNAVMADQLQDVARRGHRMHAEVADLARSLREEADLPLVLDQENARTSGGSLLTANHPLVLAAISVPGHRQARHAHIRVADRDAIAPRGRYAVVLARVEGSGDRATRELWGSAVDLSNQQVVPEASDALLAALARGELWPADDPADAEELEGPIVRATDVLDERHTVEQQRRIDEADALTEGRRLSLHEQLKRKLAVIDRRMQTARDRGRGALHLFEGQRKRARERHREAMRTLEQRRSVDLSLEYLAVCYLEITR</sequence>